<dbReference type="InterPro" id="IPR029787">
    <property type="entry name" value="Nucleotide_cyclase"/>
</dbReference>
<proteinExistence type="predicted"/>
<evidence type="ECO:0000313" key="9">
    <source>
        <dbReference type="EMBL" id="KZB96083.1"/>
    </source>
</evidence>
<dbReference type="KEGG" id="smy:BJP26_06675"/>
<evidence type="ECO:0000259" key="8">
    <source>
        <dbReference type="PROSITE" id="PS50887"/>
    </source>
</evidence>
<dbReference type="GO" id="GO:0005886">
    <property type="term" value="C:plasma membrane"/>
    <property type="evidence" value="ECO:0007669"/>
    <property type="project" value="UniProtKB-SubCell"/>
</dbReference>
<feature type="domain" description="GGDEF" evidence="8">
    <location>
        <begin position="344"/>
        <end position="476"/>
    </location>
</feature>
<comment type="subcellular location">
    <subcellularLocation>
        <location evidence="1">Cell membrane</location>
        <topology evidence="1">Multi-pass membrane protein</topology>
    </subcellularLocation>
</comment>
<reference evidence="9" key="1">
    <citation type="submission" date="2016-03" db="EMBL/GenBank/DDBJ databases">
        <title>Sphingomonas melonis TY, whole genome shotgun sequencing.</title>
        <authorList>
            <person name="Wang H."/>
            <person name="Zhu P."/>
        </authorList>
    </citation>
    <scope>NUCLEOTIDE SEQUENCE [LARGE SCALE GENOMIC DNA]</scope>
    <source>
        <strain evidence="9">TY</strain>
    </source>
</reference>
<keyword evidence="6" id="KW-0472">Membrane</keyword>
<keyword evidence="10" id="KW-1185">Reference proteome</keyword>
<dbReference type="InterPro" id="IPR043128">
    <property type="entry name" value="Rev_trsase/Diguanyl_cyclase"/>
</dbReference>
<gene>
    <name evidence="9" type="ORF">AVM11_14710</name>
</gene>
<dbReference type="AlphaFoldDB" id="A0A175Y5X5"/>
<evidence type="ECO:0000256" key="4">
    <source>
        <dbReference type="ARBA" id="ARBA00022692"/>
    </source>
</evidence>
<evidence type="ECO:0000256" key="1">
    <source>
        <dbReference type="ARBA" id="ARBA00004651"/>
    </source>
</evidence>
<protein>
    <recommendedName>
        <fullName evidence="2">diguanylate cyclase</fullName>
        <ecNumber evidence="2">2.7.7.65</ecNumber>
    </recommendedName>
</protein>
<sequence length="476" mass="50296">MGETVRTARPSGSPSGIIWLVAASLYFLCAASTIHLTSDGRTIATVWPANAVLVALLLLDRRPRWWTVLSAGLVGNVAANWLTRGSIAGPLLYAVSNGLEVVVATILIRRGSGSIDLLRSTGALLRFILAAGLIAPALSGAAGAATATLVYDQAFVSSFKTWFLSDGLGLLVFTPVFMAILGGQLTDCIRSKSPMQRLESLAYLGLVVATAYLVFYVAVLPALFLLYAPVMLVTFRVGPLGTKMAVMAIAVIGACATASGHGPVVMTTGDPVLQAHLFQSFLAIMLITCLPVAAEIAARTRLSRKLEEQAAEAHAEAITDTLTGLLNRRGFERRAGALLDRAASPLCCVAIDIDHFKGINDSWGHPFGDHVLRHLAATLRANTRPDDLIGRLGGDEFVMILQVGDHDTGEAICTRIQAALRQQPIAADAATHVLLSISCGIASITPPDRLRDVIARADDALYRAKAGGRNGFRSAG</sequence>
<name>A0A175Y5X5_9SPHN</name>
<dbReference type="SUPFAM" id="SSF55073">
    <property type="entry name" value="Nucleotide cyclase"/>
    <property type="match status" value="1"/>
</dbReference>
<dbReference type="CDD" id="cd01949">
    <property type="entry name" value="GGDEF"/>
    <property type="match status" value="1"/>
</dbReference>
<keyword evidence="4" id="KW-0812">Transmembrane</keyword>
<dbReference type="InterPro" id="IPR000160">
    <property type="entry name" value="GGDEF_dom"/>
</dbReference>
<dbReference type="SMR" id="A0A175Y5X5"/>
<evidence type="ECO:0000313" key="10">
    <source>
        <dbReference type="Proteomes" id="UP000078460"/>
    </source>
</evidence>
<dbReference type="Pfam" id="PF05231">
    <property type="entry name" value="MASE1"/>
    <property type="match status" value="1"/>
</dbReference>
<dbReference type="PANTHER" id="PTHR45138:SF9">
    <property type="entry name" value="DIGUANYLATE CYCLASE DGCM-RELATED"/>
    <property type="match status" value="1"/>
</dbReference>
<dbReference type="PROSITE" id="PS50887">
    <property type="entry name" value="GGDEF"/>
    <property type="match status" value="1"/>
</dbReference>
<dbReference type="EMBL" id="LQCK02000006">
    <property type="protein sequence ID" value="KZB96083.1"/>
    <property type="molecule type" value="Genomic_DNA"/>
</dbReference>
<accession>A0A175Y5X5</accession>
<dbReference type="NCBIfam" id="TIGR00254">
    <property type="entry name" value="GGDEF"/>
    <property type="match status" value="1"/>
</dbReference>
<organism evidence="9 10">
    <name type="scientific">Sphingomonas melonis TY</name>
    <dbReference type="NCBI Taxonomy" id="621456"/>
    <lineage>
        <taxon>Bacteria</taxon>
        <taxon>Pseudomonadati</taxon>
        <taxon>Pseudomonadota</taxon>
        <taxon>Alphaproteobacteria</taxon>
        <taxon>Sphingomonadales</taxon>
        <taxon>Sphingomonadaceae</taxon>
        <taxon>Sphingomonas</taxon>
    </lineage>
</organism>
<evidence type="ECO:0000256" key="5">
    <source>
        <dbReference type="ARBA" id="ARBA00022989"/>
    </source>
</evidence>
<dbReference type="SMART" id="SM00267">
    <property type="entry name" value="GGDEF"/>
    <property type="match status" value="1"/>
</dbReference>
<dbReference type="Pfam" id="PF00990">
    <property type="entry name" value="GGDEF"/>
    <property type="match status" value="1"/>
</dbReference>
<keyword evidence="5" id="KW-1133">Transmembrane helix</keyword>
<comment type="caution">
    <text evidence="9">The sequence shown here is derived from an EMBL/GenBank/DDBJ whole genome shotgun (WGS) entry which is preliminary data.</text>
</comment>
<dbReference type="InterPro" id="IPR007895">
    <property type="entry name" value="MASE1"/>
</dbReference>
<dbReference type="GeneID" id="93796389"/>
<dbReference type="GO" id="GO:0052621">
    <property type="term" value="F:diguanylate cyclase activity"/>
    <property type="evidence" value="ECO:0007669"/>
    <property type="project" value="UniProtKB-EC"/>
</dbReference>
<keyword evidence="3" id="KW-1003">Cell membrane</keyword>
<comment type="catalytic activity">
    <reaction evidence="7">
        <text>2 GTP = 3',3'-c-di-GMP + 2 diphosphate</text>
        <dbReference type="Rhea" id="RHEA:24898"/>
        <dbReference type="ChEBI" id="CHEBI:33019"/>
        <dbReference type="ChEBI" id="CHEBI:37565"/>
        <dbReference type="ChEBI" id="CHEBI:58805"/>
        <dbReference type="EC" id="2.7.7.65"/>
    </reaction>
</comment>
<dbReference type="OrthoDB" id="9812260at2"/>
<dbReference type="Proteomes" id="UP000078460">
    <property type="component" value="Unassembled WGS sequence"/>
</dbReference>
<dbReference type="RefSeq" id="WP_017977809.1">
    <property type="nucleotide sequence ID" value="NZ_CP017578.1"/>
</dbReference>
<dbReference type="STRING" id="621456.BJP26_06675"/>
<evidence type="ECO:0000256" key="6">
    <source>
        <dbReference type="ARBA" id="ARBA00023136"/>
    </source>
</evidence>
<evidence type="ECO:0000256" key="3">
    <source>
        <dbReference type="ARBA" id="ARBA00022475"/>
    </source>
</evidence>
<evidence type="ECO:0000256" key="2">
    <source>
        <dbReference type="ARBA" id="ARBA00012528"/>
    </source>
</evidence>
<dbReference type="InterPro" id="IPR050469">
    <property type="entry name" value="Diguanylate_Cyclase"/>
</dbReference>
<dbReference type="Gene3D" id="3.30.70.270">
    <property type="match status" value="1"/>
</dbReference>
<dbReference type="PANTHER" id="PTHR45138">
    <property type="entry name" value="REGULATORY COMPONENTS OF SENSORY TRANSDUCTION SYSTEM"/>
    <property type="match status" value="1"/>
</dbReference>
<evidence type="ECO:0000256" key="7">
    <source>
        <dbReference type="ARBA" id="ARBA00034247"/>
    </source>
</evidence>
<dbReference type="FunFam" id="3.30.70.270:FF:000001">
    <property type="entry name" value="Diguanylate cyclase domain protein"/>
    <property type="match status" value="1"/>
</dbReference>
<dbReference type="EC" id="2.7.7.65" evidence="2"/>